<gene>
    <name evidence="1" type="ORF">IB211_00784c</name>
</gene>
<proteinExistence type="predicted"/>
<organism evidence="1 2">
    <name type="scientific">Intestinimonas butyriciproducens</name>
    <dbReference type="NCBI Taxonomy" id="1297617"/>
    <lineage>
        <taxon>Bacteria</taxon>
        <taxon>Bacillati</taxon>
        <taxon>Bacillota</taxon>
        <taxon>Clostridia</taxon>
        <taxon>Eubacteriales</taxon>
        <taxon>Intestinimonas</taxon>
    </lineage>
</organism>
<protein>
    <submittedName>
        <fullName evidence="1">Uncharacterized protein</fullName>
    </submittedName>
</protein>
<dbReference type="Proteomes" id="UP000064844">
    <property type="component" value="Chromosome"/>
</dbReference>
<sequence length="40" mass="4676">MLGLLLDMSAFPLYAWITGIRKKKYAREVYDLSNEIIRDA</sequence>
<dbReference type="KEGG" id="ibu:IB211_00784c"/>
<reference evidence="1 2" key="1">
    <citation type="journal article" date="2015" name="Nat. Commun.">
        <title>Production of butyrate from lysine and the Amadori product fructoselysine by a human gut commensal.</title>
        <authorList>
            <person name="Bui T.P."/>
            <person name="Ritari J."/>
            <person name="Boeren S."/>
            <person name="de Waard P."/>
            <person name="Plugge C.M."/>
            <person name="de Vos W.M."/>
        </authorList>
    </citation>
    <scope>NUCLEOTIDE SEQUENCE [LARGE SCALE GENOMIC DNA]</scope>
    <source>
        <strain evidence="1 2">AF211</strain>
    </source>
</reference>
<evidence type="ECO:0000313" key="1">
    <source>
        <dbReference type="EMBL" id="ALP93178.1"/>
    </source>
</evidence>
<dbReference type="EMBL" id="CP011307">
    <property type="protein sequence ID" value="ALP93178.1"/>
    <property type="molecule type" value="Genomic_DNA"/>
</dbReference>
<reference evidence="2" key="2">
    <citation type="submission" date="2015-04" db="EMBL/GenBank/DDBJ databases">
        <title>A butyrogenic pathway from the amino acid lysine in a human gut commensal.</title>
        <authorList>
            <person name="de Vos W.M."/>
            <person name="Bui N.T.P."/>
            <person name="Plugge C.M."/>
            <person name="Ritari J."/>
        </authorList>
    </citation>
    <scope>NUCLEOTIDE SEQUENCE [LARGE SCALE GENOMIC DNA]</scope>
    <source>
        <strain evidence="2">AF211</strain>
    </source>
</reference>
<name>A0A0S2W1F9_9FIRM</name>
<evidence type="ECO:0000313" key="2">
    <source>
        <dbReference type="Proteomes" id="UP000064844"/>
    </source>
</evidence>
<accession>A0A0S2W1F9</accession>
<keyword evidence="2" id="KW-1185">Reference proteome</keyword>
<dbReference type="AlphaFoldDB" id="A0A0S2W1F9"/>